<keyword evidence="2" id="KW-1185">Reference proteome</keyword>
<comment type="caution">
    <text evidence="1">The sequence shown here is derived from an EMBL/GenBank/DDBJ whole genome shotgun (WGS) entry which is preliminary data.</text>
</comment>
<dbReference type="RefSeq" id="WP_110843416.1">
    <property type="nucleotide sequence ID" value="NZ_QJVJ01000017.1"/>
</dbReference>
<evidence type="ECO:0000313" key="1">
    <source>
        <dbReference type="EMBL" id="PYI50673.1"/>
    </source>
</evidence>
<accession>A0A2V5JZN2</accession>
<dbReference type="EMBL" id="QJVJ01000017">
    <property type="protein sequence ID" value="PYI50673.1"/>
    <property type="molecule type" value="Genomic_DNA"/>
</dbReference>
<dbReference type="OrthoDB" id="2613405at2"/>
<organism evidence="1 2">
    <name type="scientific">Paenibacillus flagellatus</name>
    <dbReference type="NCBI Taxonomy" id="2211139"/>
    <lineage>
        <taxon>Bacteria</taxon>
        <taxon>Bacillati</taxon>
        <taxon>Bacillota</taxon>
        <taxon>Bacilli</taxon>
        <taxon>Bacillales</taxon>
        <taxon>Paenibacillaceae</taxon>
        <taxon>Paenibacillus</taxon>
    </lineage>
</organism>
<evidence type="ECO:0000313" key="2">
    <source>
        <dbReference type="Proteomes" id="UP000247476"/>
    </source>
</evidence>
<gene>
    <name evidence="1" type="ORF">DLM86_28290</name>
</gene>
<dbReference type="AlphaFoldDB" id="A0A2V5JZN2"/>
<reference evidence="1 2" key="1">
    <citation type="submission" date="2018-05" db="EMBL/GenBank/DDBJ databases">
        <title>Paenibacillus flagellatus sp. nov., isolated from selenium mineral soil.</title>
        <authorList>
            <person name="Dai X."/>
        </authorList>
    </citation>
    <scope>NUCLEOTIDE SEQUENCE [LARGE SCALE GENOMIC DNA]</scope>
    <source>
        <strain evidence="1 2">DXL2</strain>
    </source>
</reference>
<proteinExistence type="predicted"/>
<protein>
    <submittedName>
        <fullName evidence="1">Uncharacterized protein</fullName>
    </submittedName>
</protein>
<dbReference type="Proteomes" id="UP000247476">
    <property type="component" value="Unassembled WGS sequence"/>
</dbReference>
<sequence length="109" mass="12626">MTIKHRIRCFDSEVLVCAADRAYNVNIQTTSNPLGFGRTLAAFETLESAVEAAEHFCLAYRIAKEHGYYLKDNELVRHEREPIAVRWVMERRWSGEEWIEVLTRGAGVR</sequence>
<name>A0A2V5JZN2_9BACL</name>